<evidence type="ECO:0000256" key="3">
    <source>
        <dbReference type="ARBA" id="ARBA00022448"/>
    </source>
</evidence>
<keyword evidence="4 11" id="KW-1134">Transmembrane beta strand</keyword>
<keyword evidence="7 13" id="KW-0798">TonB box</keyword>
<dbReference type="Pfam" id="PF07715">
    <property type="entry name" value="Plug"/>
    <property type="match status" value="1"/>
</dbReference>
<evidence type="ECO:0000256" key="9">
    <source>
        <dbReference type="ARBA" id="ARBA00023170"/>
    </source>
</evidence>
<dbReference type="Proteomes" id="UP000580830">
    <property type="component" value="Unassembled WGS sequence"/>
</dbReference>
<evidence type="ECO:0000313" key="18">
    <source>
        <dbReference type="Proteomes" id="UP000580830"/>
    </source>
</evidence>
<dbReference type="InterPro" id="IPR010917">
    <property type="entry name" value="TonB_rcpt_CS"/>
</dbReference>
<comment type="subcellular location">
    <subcellularLocation>
        <location evidence="1 11">Cell outer membrane</location>
        <topology evidence="1 11">Multi-pass membrane protein</topology>
    </subcellularLocation>
</comment>
<evidence type="ECO:0000259" key="16">
    <source>
        <dbReference type="Pfam" id="PF07715"/>
    </source>
</evidence>
<evidence type="ECO:0000256" key="1">
    <source>
        <dbReference type="ARBA" id="ARBA00004571"/>
    </source>
</evidence>
<comment type="caution">
    <text evidence="17">The sequence shown here is derived from an EMBL/GenBank/DDBJ whole genome shotgun (WGS) entry which is preliminary data.</text>
</comment>
<reference evidence="17 18" key="1">
    <citation type="journal article" date="2020" name="Biotechnol. Biofuels">
        <title>New insights from the biogas microbiome by comprehensive genome-resolved metagenomics of nearly 1600 species originating from multiple anaerobic digesters.</title>
        <authorList>
            <person name="Campanaro S."/>
            <person name="Treu L."/>
            <person name="Rodriguez-R L.M."/>
            <person name="Kovalovszki A."/>
            <person name="Ziels R.M."/>
            <person name="Maus I."/>
            <person name="Zhu X."/>
            <person name="Kougias P.G."/>
            <person name="Basile A."/>
            <person name="Luo G."/>
            <person name="Schluter A."/>
            <person name="Konstantinidis K.T."/>
            <person name="Angelidaki I."/>
        </authorList>
    </citation>
    <scope>NUCLEOTIDE SEQUENCE [LARGE SCALE GENOMIC DNA]</scope>
    <source>
        <strain evidence="17">AS04akNAM_125</strain>
    </source>
</reference>
<evidence type="ECO:0000256" key="8">
    <source>
        <dbReference type="ARBA" id="ARBA00023136"/>
    </source>
</evidence>
<proteinExistence type="inferred from homology"/>
<gene>
    <name evidence="17" type="ORF">GXX24_05785</name>
</gene>
<dbReference type="RefSeq" id="WP_303729718.1">
    <property type="nucleotide sequence ID" value="NZ_DULP01000084.1"/>
</dbReference>
<evidence type="ECO:0000313" key="17">
    <source>
        <dbReference type="EMBL" id="HHW33634.1"/>
    </source>
</evidence>
<dbReference type="NCBIfam" id="TIGR01785">
    <property type="entry name" value="TonB-hemin"/>
    <property type="match status" value="1"/>
</dbReference>
<dbReference type="GO" id="GO:0044718">
    <property type="term" value="P:siderophore transmembrane transport"/>
    <property type="evidence" value="ECO:0007669"/>
    <property type="project" value="TreeGrafter"/>
</dbReference>
<comment type="similarity">
    <text evidence="2 11 13">Belongs to the TonB-dependent receptor family.</text>
</comment>
<name>A0A832PLA0_9RHOB</name>
<dbReference type="AlphaFoldDB" id="A0A832PLA0"/>
<dbReference type="NCBIfam" id="TIGR01786">
    <property type="entry name" value="TonB-hemlactrns"/>
    <property type="match status" value="1"/>
</dbReference>
<dbReference type="GO" id="GO:0015232">
    <property type="term" value="F:heme transmembrane transporter activity"/>
    <property type="evidence" value="ECO:0007669"/>
    <property type="project" value="InterPro"/>
</dbReference>
<keyword evidence="9 17" id="KW-0675">Receptor</keyword>
<keyword evidence="10 11" id="KW-0998">Cell outer membrane</keyword>
<dbReference type="InterPro" id="IPR039426">
    <property type="entry name" value="TonB-dep_rcpt-like"/>
</dbReference>
<evidence type="ECO:0000256" key="14">
    <source>
        <dbReference type="SAM" id="SignalP"/>
    </source>
</evidence>
<dbReference type="InterPro" id="IPR036942">
    <property type="entry name" value="Beta-barrel_TonB_sf"/>
</dbReference>
<sequence>MTTALWLSLAAASAVAQDAAQAPTPAEDSRETADVLILDPITLYAYRQEAGVRDVAASISVIDGQQIGARGLSDMKELVRYTPGVTAPRQTSGANPASSLTGFNIRGVGGNRVQMVVDGSRLPELITDGTRDYLDLNFTRQVEIVKGPASVLWGSDALGGIVAVETIDPEDLLQGRDFGGTARLSHDTLNAATGIAGAFAQKLGPDLEVMIGIAREESAEVELSNARDDGGIYGCPRNLSYGATPCGKFNPMDIAADRLLGKAVWTPADAHRLEFTFDWMKRDTDIRFDSTLGPVYNTVTGLPTGEVNNDYDRRMLVKRKLYAVEHAWDIGAPFLDNLKTTLSYSPSGYDRSGQRRYLSAAGDQSVADELLSFEEKFLQLDIQATSRFATGAAQHVLTWGFDGDRTETDYRSRTITRNLTAGTETEVRGGGFNFANADTRRADLYVHDRITLLDDRLEITPGLRYATYRIDPRPDEDYAVTPGFEPRERKDEKLLKSLGALYRFGDGWQLWGNYGEGFKMPTAQQLYTSLPGAFFDLIPAPDLKPEGVKSIELGLRRELPRGYFGVTAFNAEYDNFIQSLYNIPGTSQYTYRNLSEVHVWGIEAEAAWELGDTLALTGSASWQKGDQRYQAGDEKTPHTLPPLMATLGLRWDLPQQNLTLDLIGTFASSVKYVESDTRFKPAGYGVIDAFAQWRFTESAVLNLGVMNLFDKRYFEASAAGYDLTASSSVARLNPIELQTGPGRVFTASLDYRF</sequence>
<dbReference type="InterPro" id="IPR012910">
    <property type="entry name" value="Plug_dom"/>
</dbReference>
<evidence type="ECO:0000256" key="6">
    <source>
        <dbReference type="ARBA" id="ARBA00022729"/>
    </source>
</evidence>
<evidence type="ECO:0000256" key="11">
    <source>
        <dbReference type="PROSITE-ProRule" id="PRU01360"/>
    </source>
</evidence>
<keyword evidence="5 11" id="KW-0812">Transmembrane</keyword>
<dbReference type="PROSITE" id="PS52016">
    <property type="entry name" value="TONB_DEPENDENT_REC_3"/>
    <property type="match status" value="1"/>
</dbReference>
<dbReference type="CDD" id="cd01347">
    <property type="entry name" value="ligand_gated_channel"/>
    <property type="match status" value="1"/>
</dbReference>
<evidence type="ECO:0000256" key="4">
    <source>
        <dbReference type="ARBA" id="ARBA00022452"/>
    </source>
</evidence>
<dbReference type="GO" id="GO:0015344">
    <property type="term" value="F:siderophore uptake transmembrane transporter activity"/>
    <property type="evidence" value="ECO:0007669"/>
    <property type="project" value="TreeGrafter"/>
</dbReference>
<evidence type="ECO:0000256" key="10">
    <source>
        <dbReference type="ARBA" id="ARBA00023237"/>
    </source>
</evidence>
<dbReference type="Gene3D" id="2.170.130.10">
    <property type="entry name" value="TonB-dependent receptor, plug domain"/>
    <property type="match status" value="1"/>
</dbReference>
<dbReference type="InterPro" id="IPR037066">
    <property type="entry name" value="Plug_dom_sf"/>
</dbReference>
<dbReference type="SUPFAM" id="SSF56935">
    <property type="entry name" value="Porins"/>
    <property type="match status" value="1"/>
</dbReference>
<dbReference type="PROSITE" id="PS01156">
    <property type="entry name" value="TONB_DEPENDENT_REC_2"/>
    <property type="match status" value="1"/>
</dbReference>
<dbReference type="PANTHER" id="PTHR30069">
    <property type="entry name" value="TONB-DEPENDENT OUTER MEMBRANE RECEPTOR"/>
    <property type="match status" value="1"/>
</dbReference>
<dbReference type="EMBL" id="DULP01000084">
    <property type="protein sequence ID" value="HHW33634.1"/>
    <property type="molecule type" value="Genomic_DNA"/>
</dbReference>
<dbReference type="PANTHER" id="PTHR30069:SF29">
    <property type="entry name" value="HEMOGLOBIN AND HEMOGLOBIN-HAPTOGLOBIN-BINDING PROTEIN 1-RELATED"/>
    <property type="match status" value="1"/>
</dbReference>
<feature type="chain" id="PRO_5032982717" evidence="14">
    <location>
        <begin position="17"/>
        <end position="753"/>
    </location>
</feature>
<dbReference type="Pfam" id="PF00593">
    <property type="entry name" value="TonB_dep_Rec_b-barrel"/>
    <property type="match status" value="1"/>
</dbReference>
<organism evidence="17 18">
    <name type="scientific">Paracoccus solventivorans</name>
    <dbReference type="NCBI Taxonomy" id="53463"/>
    <lineage>
        <taxon>Bacteria</taxon>
        <taxon>Pseudomonadati</taxon>
        <taxon>Pseudomonadota</taxon>
        <taxon>Alphaproteobacteria</taxon>
        <taxon>Rhodobacterales</taxon>
        <taxon>Paracoccaceae</taxon>
        <taxon>Paracoccus</taxon>
    </lineage>
</organism>
<evidence type="ECO:0000256" key="13">
    <source>
        <dbReference type="RuleBase" id="RU003357"/>
    </source>
</evidence>
<accession>A0A832PLA0</accession>
<evidence type="ECO:0000256" key="7">
    <source>
        <dbReference type="ARBA" id="ARBA00023077"/>
    </source>
</evidence>
<feature type="short sequence motif" description="TonB C-terminal box" evidence="12">
    <location>
        <begin position="736"/>
        <end position="753"/>
    </location>
</feature>
<evidence type="ECO:0000256" key="5">
    <source>
        <dbReference type="ARBA" id="ARBA00022692"/>
    </source>
</evidence>
<feature type="domain" description="TonB-dependent receptor-like beta-barrel" evidence="15">
    <location>
        <begin position="266"/>
        <end position="708"/>
    </location>
</feature>
<dbReference type="InterPro" id="IPR011276">
    <property type="entry name" value="TonB_haem/Hb_rcpt"/>
</dbReference>
<evidence type="ECO:0000256" key="2">
    <source>
        <dbReference type="ARBA" id="ARBA00009810"/>
    </source>
</evidence>
<keyword evidence="6 14" id="KW-0732">Signal</keyword>
<protein>
    <submittedName>
        <fullName evidence="17">TonB-dependent hemoglobin/transferrin/lactoferrin family receptor</fullName>
    </submittedName>
</protein>
<dbReference type="GO" id="GO:0009279">
    <property type="term" value="C:cell outer membrane"/>
    <property type="evidence" value="ECO:0007669"/>
    <property type="project" value="UniProtKB-SubCell"/>
</dbReference>
<keyword evidence="3 11" id="KW-0813">Transport</keyword>
<dbReference type="InterPro" id="IPR010949">
    <property type="entry name" value="TonB_Hb/transfer/lactofer_rcpt"/>
</dbReference>
<feature type="domain" description="TonB-dependent receptor plug" evidence="16">
    <location>
        <begin position="52"/>
        <end position="161"/>
    </location>
</feature>
<dbReference type="InterPro" id="IPR000531">
    <property type="entry name" value="Beta-barrel_TonB"/>
</dbReference>
<feature type="signal peptide" evidence="14">
    <location>
        <begin position="1"/>
        <end position="16"/>
    </location>
</feature>
<evidence type="ECO:0000256" key="12">
    <source>
        <dbReference type="PROSITE-ProRule" id="PRU10144"/>
    </source>
</evidence>
<dbReference type="Gene3D" id="2.40.170.20">
    <property type="entry name" value="TonB-dependent receptor, beta-barrel domain"/>
    <property type="match status" value="1"/>
</dbReference>
<evidence type="ECO:0000259" key="15">
    <source>
        <dbReference type="Pfam" id="PF00593"/>
    </source>
</evidence>
<keyword evidence="8 11" id="KW-0472">Membrane</keyword>